<gene>
    <name evidence="1" type="ORF">C4F49_16585</name>
</gene>
<proteinExistence type="predicted"/>
<protein>
    <submittedName>
        <fullName evidence="1">5-oxoprolinase</fullName>
    </submittedName>
</protein>
<evidence type="ECO:0000313" key="1">
    <source>
        <dbReference type="EMBL" id="MBE8715294.1"/>
    </source>
</evidence>
<dbReference type="RefSeq" id="WP_196937138.1">
    <property type="nucleotide sequence ID" value="NZ_MU158698.1"/>
</dbReference>
<reference evidence="1" key="1">
    <citation type="submission" date="2018-02" db="EMBL/GenBank/DDBJ databases">
        <authorList>
            <person name="Vasarhelyi B.M."/>
            <person name="Deshmukh S."/>
            <person name="Balint B."/>
            <person name="Kukolya J."/>
        </authorList>
    </citation>
    <scope>NUCLEOTIDE SEQUENCE</scope>
    <source>
        <strain evidence="1">KB22</strain>
    </source>
</reference>
<evidence type="ECO:0000313" key="2">
    <source>
        <dbReference type="Proteomes" id="UP000616201"/>
    </source>
</evidence>
<dbReference type="Proteomes" id="UP000616201">
    <property type="component" value="Unassembled WGS sequence"/>
</dbReference>
<comment type="caution">
    <text evidence="1">The sequence shown here is derived from an EMBL/GenBank/DDBJ whole genome shotgun (WGS) entry which is preliminary data.</text>
</comment>
<sequence>MSAPTQLYQHLVEKFKNYSTQELITLNNDVVTNNAWGSTKSAFRTAILDAFSKRGLDLSHLVSKEDGFTSVKVTQIKLDKNVLLPLC</sequence>
<dbReference type="EMBL" id="PRDK01000009">
    <property type="protein sequence ID" value="MBE8715294.1"/>
    <property type="molecule type" value="Genomic_DNA"/>
</dbReference>
<keyword evidence="2" id="KW-1185">Reference proteome</keyword>
<name>A0A928V382_9SPHI</name>
<accession>A0A928V382</accession>
<organism evidence="1 2">
    <name type="scientific">Sphingobacterium hungaricum</name>
    <dbReference type="NCBI Taxonomy" id="2082723"/>
    <lineage>
        <taxon>Bacteria</taxon>
        <taxon>Pseudomonadati</taxon>
        <taxon>Bacteroidota</taxon>
        <taxon>Sphingobacteriia</taxon>
        <taxon>Sphingobacteriales</taxon>
        <taxon>Sphingobacteriaceae</taxon>
        <taxon>Sphingobacterium</taxon>
    </lineage>
</organism>
<dbReference type="AlphaFoldDB" id="A0A928V382"/>